<sequence>MRIIAKAKPIRIRIKSGGEEHSSLDSLRQNLCVQDLWPLVKDKRLSRWLMQLGEVDLAHAIDALSVGQLDVSTYFKILFLFFKDELYAHCVMDLYTLFSFWHDCEKRKSKNYDSLRKYLLSTYEGAKFIFKQYPEEVSDGEWWDVFCTFENVVDPDFLFEQGKLAFEGFTKSDGSNFDKNLVRGKKLIEKAAELYNQEAIDFVKSNKFDVARKLAMLAPEAKEKIENLIVRWKDEMLGFSTRKTNYDEGIVREVKQLLQEFASLRKTYKMFNREAVRTEAEVKYEVLDKSNVFYKERKFVLDLAQYSYDKGIPGLFVELAEDYHYPLAQYMLHRPADNRIDGFAFAATMFPNQLRFIVDHLFTY</sequence>
<dbReference type="Proteomes" id="UP000286501">
    <property type="component" value="Unassembled WGS sequence"/>
</dbReference>
<evidence type="ECO:0000313" key="2">
    <source>
        <dbReference type="Proteomes" id="UP000286501"/>
    </source>
</evidence>
<proteinExistence type="predicted"/>
<evidence type="ECO:0000313" key="1">
    <source>
        <dbReference type="EMBL" id="RHG63302.1"/>
    </source>
</evidence>
<dbReference type="AlphaFoldDB" id="A0A3R6DNJ8"/>
<organism evidence="1 2">
    <name type="scientific">Segatella copri</name>
    <dbReference type="NCBI Taxonomy" id="165179"/>
    <lineage>
        <taxon>Bacteria</taxon>
        <taxon>Pseudomonadati</taxon>
        <taxon>Bacteroidota</taxon>
        <taxon>Bacteroidia</taxon>
        <taxon>Bacteroidales</taxon>
        <taxon>Prevotellaceae</taxon>
        <taxon>Segatella</taxon>
    </lineage>
</organism>
<gene>
    <name evidence="1" type="ORF">DW250_13325</name>
</gene>
<dbReference type="RefSeq" id="WP_118201524.1">
    <property type="nucleotide sequence ID" value="NZ_QRIE01000073.1"/>
</dbReference>
<protein>
    <submittedName>
        <fullName evidence="1">Uncharacterized protein</fullName>
    </submittedName>
</protein>
<reference evidence="1 2" key="1">
    <citation type="submission" date="2018-08" db="EMBL/GenBank/DDBJ databases">
        <title>A genome reference for cultivated species of the human gut microbiota.</title>
        <authorList>
            <person name="Zou Y."/>
            <person name="Xue W."/>
            <person name="Luo G."/>
        </authorList>
    </citation>
    <scope>NUCLEOTIDE SEQUENCE [LARGE SCALE GENOMIC DNA]</scope>
    <source>
        <strain evidence="1 2">AM22-1</strain>
    </source>
</reference>
<dbReference type="EMBL" id="QRIN01000071">
    <property type="protein sequence ID" value="RHG63302.1"/>
    <property type="molecule type" value="Genomic_DNA"/>
</dbReference>
<comment type="caution">
    <text evidence="1">The sequence shown here is derived from an EMBL/GenBank/DDBJ whole genome shotgun (WGS) entry which is preliminary data.</text>
</comment>
<accession>A0A3R6DNJ8</accession>
<name>A0A3R6DNJ8_9BACT</name>